<keyword evidence="2" id="KW-1283">Bacterial microcompartment</keyword>
<dbReference type="EMBL" id="FOEN01000014">
    <property type="protein sequence ID" value="SEQ49967.1"/>
    <property type="molecule type" value="Genomic_DNA"/>
</dbReference>
<dbReference type="PANTHER" id="PTHR33941:SF11">
    <property type="entry name" value="BACTERIAL MICROCOMPARTMENT SHELL PROTEIN PDUJ"/>
    <property type="match status" value="1"/>
</dbReference>
<dbReference type="AlphaFoldDB" id="A0A1H9GIR4"/>
<evidence type="ECO:0000256" key="3">
    <source>
        <dbReference type="PROSITE-ProRule" id="PRU01278"/>
    </source>
</evidence>
<keyword evidence="7" id="KW-1185">Reference proteome</keyword>
<accession>A0A1H9GIR4</accession>
<feature type="domain" description="BMC" evidence="5">
    <location>
        <begin position="5"/>
        <end position="89"/>
    </location>
</feature>
<evidence type="ECO:0000259" key="5">
    <source>
        <dbReference type="PROSITE" id="PS51930"/>
    </source>
</evidence>
<comment type="subcellular location">
    <subcellularLocation>
        <location evidence="1">Bacterial microcompartment</location>
    </subcellularLocation>
</comment>
<evidence type="ECO:0000256" key="4">
    <source>
        <dbReference type="SAM" id="MobiDB-lite"/>
    </source>
</evidence>
<dbReference type="Pfam" id="PF00936">
    <property type="entry name" value="BMC"/>
    <property type="match status" value="1"/>
</dbReference>
<reference evidence="6 7" key="1">
    <citation type="submission" date="2016-10" db="EMBL/GenBank/DDBJ databases">
        <authorList>
            <person name="de Groot N.N."/>
        </authorList>
    </citation>
    <scope>NUCLEOTIDE SEQUENCE [LARGE SCALE GENOMIC DNA]</scope>
    <source>
        <strain evidence="6 7">DSM 15695</strain>
    </source>
</reference>
<proteinExistence type="inferred from homology"/>
<dbReference type="SUPFAM" id="SSF143414">
    <property type="entry name" value="CcmK-like"/>
    <property type="match status" value="1"/>
</dbReference>
<dbReference type="InterPro" id="IPR050575">
    <property type="entry name" value="BMC_shell"/>
</dbReference>
<dbReference type="InterPro" id="IPR044872">
    <property type="entry name" value="CcmK/CsoS1_BMC"/>
</dbReference>
<evidence type="ECO:0000256" key="1">
    <source>
        <dbReference type="ARBA" id="ARBA00024322"/>
    </source>
</evidence>
<dbReference type="InterPro" id="IPR037233">
    <property type="entry name" value="CcmK-like_sf"/>
</dbReference>
<organism evidence="6 7">
    <name type="scientific">Ignavigranum ruoffiae</name>
    <dbReference type="NCBI Taxonomy" id="89093"/>
    <lineage>
        <taxon>Bacteria</taxon>
        <taxon>Bacillati</taxon>
        <taxon>Bacillota</taxon>
        <taxon>Bacilli</taxon>
        <taxon>Lactobacillales</taxon>
        <taxon>Aerococcaceae</taxon>
        <taxon>Ignavigranum</taxon>
    </lineage>
</organism>
<comment type="similarity">
    <text evidence="3">Belongs to the bacterial microcompartments protein family.</text>
</comment>
<dbReference type="GO" id="GO:0031469">
    <property type="term" value="C:bacterial microcompartment"/>
    <property type="evidence" value="ECO:0007669"/>
    <property type="project" value="UniProtKB-SubCell"/>
</dbReference>
<feature type="region of interest" description="Disordered" evidence="4">
    <location>
        <begin position="99"/>
        <end position="132"/>
    </location>
</feature>
<gene>
    <name evidence="6" type="ORF">SAMN04488558_11423</name>
</gene>
<evidence type="ECO:0000313" key="6">
    <source>
        <dbReference type="EMBL" id="SEQ49967.1"/>
    </source>
</evidence>
<protein>
    <submittedName>
        <fullName evidence="6">BMC domain-containing protein</fullName>
    </submittedName>
</protein>
<dbReference type="Gene3D" id="3.30.70.1710">
    <property type="match status" value="1"/>
</dbReference>
<feature type="compositionally biased region" description="Basic and acidic residues" evidence="4">
    <location>
        <begin position="116"/>
        <end position="132"/>
    </location>
</feature>
<evidence type="ECO:0000256" key="2">
    <source>
        <dbReference type="ARBA" id="ARBA00024446"/>
    </source>
</evidence>
<dbReference type="Proteomes" id="UP000198833">
    <property type="component" value="Unassembled WGS sequence"/>
</dbReference>
<name>A0A1H9GIR4_9LACT</name>
<dbReference type="PROSITE" id="PS51930">
    <property type="entry name" value="BMC_2"/>
    <property type="match status" value="1"/>
</dbReference>
<dbReference type="PANTHER" id="PTHR33941">
    <property type="entry name" value="PROPANEDIOL UTILIZATION PROTEIN PDUA"/>
    <property type="match status" value="1"/>
</dbReference>
<evidence type="ECO:0000313" key="7">
    <source>
        <dbReference type="Proteomes" id="UP000198833"/>
    </source>
</evidence>
<dbReference type="RefSeq" id="WP_234971713.1">
    <property type="nucleotide sequence ID" value="NZ_FOEN01000014.1"/>
</dbReference>
<dbReference type="CDD" id="cd07045">
    <property type="entry name" value="BMC_CcmK_like"/>
    <property type="match status" value="1"/>
</dbReference>
<dbReference type="SMART" id="SM00877">
    <property type="entry name" value="BMC"/>
    <property type="match status" value="1"/>
</dbReference>
<dbReference type="InterPro" id="IPR000249">
    <property type="entry name" value="BMC_dom"/>
</dbReference>
<sequence length="229" mass="25479">MSSNALGMVEVRGLLASIIAADTAVKSANVHLIDNQTIRGGLTSVELFGDVGAIREAIESAKKAVSEMDCYVSSNVIANLDPQVEEMLIKSIEKKNKKYNQKNLQDESKQTGSSANEKEKKSDIEADSKNQLKIENSRLTSTTVYSNHDSSNEGDIETFEKDTTDLKENNNIIVEQYLEKIEKNKLSELKVTELRSLAYKMELKKMSKADIKFAKKDELIKAILNEGVE</sequence>
<dbReference type="STRING" id="89093.SAMN04488558_11423"/>